<dbReference type="EMBL" id="QASA01000001">
    <property type="protein sequence ID" value="RDC63902.1"/>
    <property type="molecule type" value="Genomic_DNA"/>
</dbReference>
<comment type="caution">
    <text evidence="1">The sequence shown here is derived from an EMBL/GenBank/DDBJ whole genome shotgun (WGS) entry which is preliminary data.</text>
</comment>
<sequence length="98" mass="10918">MIRLYFLRLVVLRRLILVAIGLLLLLLASCSSTKTLPPGRKLYIGHKLELQSDTLIPTKKTLEPELESVITPKPNTSFLVSGQLCGLITLAIPIRRKV</sequence>
<dbReference type="RefSeq" id="WP_115373128.1">
    <property type="nucleotide sequence ID" value="NZ_QASA01000001.1"/>
</dbReference>
<dbReference type="Proteomes" id="UP000253919">
    <property type="component" value="Unassembled WGS sequence"/>
</dbReference>
<accession>A0A369QHJ6</accession>
<proteinExistence type="predicted"/>
<dbReference type="AlphaFoldDB" id="A0A369QHJ6"/>
<keyword evidence="2" id="KW-1185">Reference proteome</keyword>
<evidence type="ECO:0000313" key="2">
    <source>
        <dbReference type="Proteomes" id="UP000253919"/>
    </source>
</evidence>
<reference evidence="1 2" key="1">
    <citation type="submission" date="2018-04" db="EMBL/GenBank/DDBJ databases">
        <title>Adhaeribacter sp. HMF7616 genome sequencing and assembly.</title>
        <authorList>
            <person name="Kang H."/>
            <person name="Kang J."/>
            <person name="Cha I."/>
            <person name="Kim H."/>
            <person name="Joh K."/>
        </authorList>
    </citation>
    <scope>NUCLEOTIDE SEQUENCE [LARGE SCALE GENOMIC DNA]</scope>
    <source>
        <strain evidence="1 2">HMF7616</strain>
    </source>
</reference>
<evidence type="ECO:0000313" key="1">
    <source>
        <dbReference type="EMBL" id="RDC63902.1"/>
    </source>
</evidence>
<gene>
    <name evidence="1" type="ORF">AHMF7616_02511</name>
</gene>
<organism evidence="1 2">
    <name type="scientific">Adhaeribacter pallidiroseus</name>
    <dbReference type="NCBI Taxonomy" id="2072847"/>
    <lineage>
        <taxon>Bacteria</taxon>
        <taxon>Pseudomonadati</taxon>
        <taxon>Bacteroidota</taxon>
        <taxon>Cytophagia</taxon>
        <taxon>Cytophagales</taxon>
        <taxon>Hymenobacteraceae</taxon>
        <taxon>Adhaeribacter</taxon>
    </lineage>
</organism>
<protein>
    <submittedName>
        <fullName evidence="1">Uncharacterized protein</fullName>
    </submittedName>
</protein>
<name>A0A369QHJ6_9BACT</name>
<dbReference type="PROSITE" id="PS51257">
    <property type="entry name" value="PROKAR_LIPOPROTEIN"/>
    <property type="match status" value="1"/>
</dbReference>